<dbReference type="EMBL" id="JADQAZ010000001">
    <property type="protein sequence ID" value="MBT0956347.1"/>
    <property type="molecule type" value="Genomic_DNA"/>
</dbReference>
<dbReference type="RefSeq" id="WP_327792551.1">
    <property type="nucleotide sequence ID" value="NZ_JADQAZ010000001.1"/>
</dbReference>
<name>A0AAP2CKZ2_9RHOB</name>
<comment type="caution">
    <text evidence="1">The sequence shown here is derived from an EMBL/GenBank/DDBJ whole genome shotgun (WGS) entry which is preliminary data.</text>
</comment>
<evidence type="ECO:0000313" key="2">
    <source>
        <dbReference type="Proteomes" id="UP001315686"/>
    </source>
</evidence>
<dbReference type="AlphaFoldDB" id="A0AAP2CKZ2"/>
<accession>A0AAP2CKZ2</accession>
<proteinExistence type="predicted"/>
<organism evidence="1 2">
    <name type="scientific">Harenicola maris</name>
    <dbReference type="NCBI Taxonomy" id="2841044"/>
    <lineage>
        <taxon>Bacteria</taxon>
        <taxon>Pseudomonadati</taxon>
        <taxon>Pseudomonadota</taxon>
        <taxon>Alphaproteobacteria</taxon>
        <taxon>Rhodobacterales</taxon>
        <taxon>Paracoccaceae</taxon>
        <taxon>Harenicola</taxon>
    </lineage>
</organism>
<keyword evidence="2" id="KW-1185">Reference proteome</keyword>
<protein>
    <submittedName>
        <fullName evidence="1">Uncharacterized protein</fullName>
    </submittedName>
</protein>
<sequence length="97" mass="10738">MFNYAKDLLPELSLRIAVPAFGRAPRRTMPRQEWRMSKSEVMRIFANDLAPENLAETAPGEAPVEAGVQEQAPVRPKAKPGSVAEQHALRAALYPDL</sequence>
<gene>
    <name evidence="1" type="ORF">IV417_03020</name>
</gene>
<dbReference type="Proteomes" id="UP001315686">
    <property type="component" value="Unassembled WGS sequence"/>
</dbReference>
<reference evidence="1 2" key="1">
    <citation type="journal article" date="2021" name="Arch. Microbiol.">
        <title>Harenicola maris gen. nov., sp. nov. isolated from the Sea of Japan shallow sediments.</title>
        <authorList>
            <person name="Romanenko L.A."/>
            <person name="Kurilenko V.V."/>
            <person name="Chernysheva N.Y."/>
            <person name="Tekutyeva L.A."/>
            <person name="Velansky P.V."/>
            <person name="Svetashev V.I."/>
            <person name="Isaeva M.P."/>
        </authorList>
    </citation>
    <scope>NUCLEOTIDE SEQUENCE [LARGE SCALE GENOMIC DNA]</scope>
    <source>
        <strain evidence="1 2">KMM 3653</strain>
    </source>
</reference>
<evidence type="ECO:0000313" key="1">
    <source>
        <dbReference type="EMBL" id="MBT0956347.1"/>
    </source>
</evidence>